<keyword evidence="2" id="KW-0479">Metal-binding</keyword>
<dbReference type="PANTHER" id="PTHR11124">
    <property type="entry name" value="VACUOLAR SORTING PROTEIN VPS29"/>
    <property type="match status" value="1"/>
</dbReference>
<accession>A0ABS1T764</accession>
<dbReference type="EC" id="3.1.4.-" evidence="2"/>
<comment type="similarity">
    <text evidence="1 2">Belongs to the metallophosphoesterase superfamily. YfcE family.</text>
</comment>
<dbReference type="CDD" id="cd00841">
    <property type="entry name" value="MPP_YfcE"/>
    <property type="match status" value="1"/>
</dbReference>
<dbReference type="Gene3D" id="3.60.21.10">
    <property type="match status" value="1"/>
</dbReference>
<comment type="cofactor">
    <cofactor evidence="2">
        <name>a divalent metal cation</name>
        <dbReference type="ChEBI" id="CHEBI:60240"/>
    </cofactor>
</comment>
<dbReference type="InterPro" id="IPR000979">
    <property type="entry name" value="Phosphodiesterase_MJ0936/Vps29"/>
</dbReference>
<dbReference type="SUPFAM" id="SSF56300">
    <property type="entry name" value="Metallo-dependent phosphatases"/>
    <property type="match status" value="1"/>
</dbReference>
<dbReference type="InterPro" id="IPR041802">
    <property type="entry name" value="MPP_YfcE"/>
</dbReference>
<keyword evidence="5" id="KW-1185">Reference proteome</keyword>
<dbReference type="Proteomes" id="UP000632377">
    <property type="component" value="Unassembled WGS sequence"/>
</dbReference>
<evidence type="ECO:0000313" key="5">
    <source>
        <dbReference type="Proteomes" id="UP000632377"/>
    </source>
</evidence>
<dbReference type="NCBIfam" id="TIGR00040">
    <property type="entry name" value="yfcE"/>
    <property type="match status" value="1"/>
</dbReference>
<evidence type="ECO:0000259" key="3">
    <source>
        <dbReference type="Pfam" id="PF12850"/>
    </source>
</evidence>
<dbReference type="InterPro" id="IPR024654">
    <property type="entry name" value="Calcineurin-like_PHP_lpxH"/>
</dbReference>
<evidence type="ECO:0000313" key="4">
    <source>
        <dbReference type="EMBL" id="MBL4935189.1"/>
    </source>
</evidence>
<gene>
    <name evidence="4" type="ORF">JK636_05395</name>
</gene>
<evidence type="ECO:0000256" key="2">
    <source>
        <dbReference type="RuleBase" id="RU362039"/>
    </source>
</evidence>
<sequence>MLNLEVAKIKVGILSDTHISKDNYKIDELLKKYFNEVDIIIHAGDYKSSKVIETIKKYKPFIGVFGNNDGNAVKELVREKEIIKLNGYKIGIYHGHGEGKSTIDKAYEVFKEDKVDIIVFGHSHLPIIKTMNKTLMLNPGSPTSKRKERWYSIIILELDKNFINAQIKFFSNI</sequence>
<feature type="domain" description="Calcineurin-like phosphoesterase" evidence="3">
    <location>
        <begin position="10"/>
        <end position="160"/>
    </location>
</feature>
<proteinExistence type="inferred from homology"/>
<dbReference type="Pfam" id="PF12850">
    <property type="entry name" value="Metallophos_2"/>
    <property type="match status" value="1"/>
</dbReference>
<name>A0ABS1T764_9CLOT</name>
<dbReference type="InterPro" id="IPR029052">
    <property type="entry name" value="Metallo-depent_PP-like"/>
</dbReference>
<protein>
    <recommendedName>
        <fullName evidence="2">Phosphoesterase</fullName>
        <ecNumber evidence="2">3.1.4.-</ecNumber>
    </recommendedName>
</protein>
<reference evidence="4 5" key="1">
    <citation type="submission" date="2021-01" db="EMBL/GenBank/DDBJ databases">
        <title>Genome public.</title>
        <authorList>
            <person name="Liu C."/>
            <person name="Sun Q."/>
        </authorList>
    </citation>
    <scope>NUCLEOTIDE SEQUENCE [LARGE SCALE GENOMIC DNA]</scope>
    <source>
        <strain evidence="4 5">YIM B02515</strain>
    </source>
</reference>
<comment type="caution">
    <text evidence="4">The sequence shown here is derived from an EMBL/GenBank/DDBJ whole genome shotgun (WGS) entry which is preliminary data.</text>
</comment>
<organism evidence="4 5">
    <name type="scientific">Clostridium rhizosphaerae</name>
    <dbReference type="NCBI Taxonomy" id="2803861"/>
    <lineage>
        <taxon>Bacteria</taxon>
        <taxon>Bacillati</taxon>
        <taxon>Bacillota</taxon>
        <taxon>Clostridia</taxon>
        <taxon>Eubacteriales</taxon>
        <taxon>Clostridiaceae</taxon>
        <taxon>Clostridium</taxon>
    </lineage>
</organism>
<dbReference type="EMBL" id="JAESWC010000002">
    <property type="protein sequence ID" value="MBL4935189.1"/>
    <property type="molecule type" value="Genomic_DNA"/>
</dbReference>
<evidence type="ECO:0000256" key="1">
    <source>
        <dbReference type="ARBA" id="ARBA00008950"/>
    </source>
</evidence>